<reference evidence="1 2" key="1">
    <citation type="submission" date="2019-09" db="EMBL/GenBank/DDBJ databases">
        <title>Chitinophaga ginsengihumi sp. nov., isolated from soil of ginseng rhizosphere.</title>
        <authorList>
            <person name="Lee J."/>
        </authorList>
    </citation>
    <scope>NUCLEOTIDE SEQUENCE [LARGE SCALE GENOMIC DNA]</scope>
    <source>
        <strain evidence="1 2">BN140078</strain>
    </source>
</reference>
<reference evidence="1 2" key="2">
    <citation type="submission" date="2019-09" db="EMBL/GenBank/DDBJ databases">
        <authorList>
            <person name="Jin C."/>
        </authorList>
    </citation>
    <scope>NUCLEOTIDE SEQUENCE [LARGE SCALE GENOMIC DNA]</scope>
    <source>
        <strain evidence="1 2">BN140078</strain>
    </source>
</reference>
<proteinExistence type="predicted"/>
<organism evidence="1 2">
    <name type="scientific">Chitinophaga agrisoli</name>
    <dbReference type="NCBI Taxonomy" id="2607653"/>
    <lineage>
        <taxon>Bacteria</taxon>
        <taxon>Pseudomonadati</taxon>
        <taxon>Bacteroidota</taxon>
        <taxon>Chitinophagia</taxon>
        <taxon>Chitinophagales</taxon>
        <taxon>Chitinophagaceae</taxon>
        <taxon>Chitinophaga</taxon>
    </lineage>
</organism>
<sequence>MKFNYLILASALCIGVSCQKSNKDVSPEAADAGFKNVMLTFSGDITTSQSPLGRKTDNNSVAARTFADSTVYAITVKKNDVAVYYGFYNRPDSVMLKIPNSGNIIVEALAIRKATGPGFYCYNAYDDKIVYPWLGNIAENRMDTLTGSLYYNIDSLYRYNMFTEDGTSVSDLTTTNSEADSYVGRISFASAQTPAQITLSMRRVSFGIRYNTSNFNSGRLLVDFADVMPAKAFPTTYDLSKQFIYTANELQWRDSTKPVNLTVKWEKPDGSIVVVGQKNVTFYRNVLTNVNITVPNQSTGVPQMPLDTNWQRTANIDF</sequence>
<name>A0A5B2W1Y9_9BACT</name>
<dbReference type="RefSeq" id="WP_149836314.1">
    <property type="nucleotide sequence ID" value="NZ_VUOC01000001.1"/>
</dbReference>
<dbReference type="AlphaFoldDB" id="A0A5B2W1Y9"/>
<evidence type="ECO:0000313" key="2">
    <source>
        <dbReference type="Proteomes" id="UP000324611"/>
    </source>
</evidence>
<protein>
    <recommendedName>
        <fullName evidence="3">Fimbrillin-A associated anchor protein Mfa1/Mfa2</fullName>
    </recommendedName>
</protein>
<comment type="caution">
    <text evidence="1">The sequence shown here is derived from an EMBL/GenBank/DDBJ whole genome shotgun (WGS) entry which is preliminary data.</text>
</comment>
<accession>A0A5B2W1Y9</accession>
<evidence type="ECO:0000313" key="1">
    <source>
        <dbReference type="EMBL" id="KAA2244918.1"/>
    </source>
</evidence>
<dbReference type="Proteomes" id="UP000324611">
    <property type="component" value="Unassembled WGS sequence"/>
</dbReference>
<keyword evidence="2" id="KW-1185">Reference proteome</keyword>
<evidence type="ECO:0008006" key="3">
    <source>
        <dbReference type="Google" id="ProtNLM"/>
    </source>
</evidence>
<dbReference type="EMBL" id="VUOC01000001">
    <property type="protein sequence ID" value="KAA2244918.1"/>
    <property type="molecule type" value="Genomic_DNA"/>
</dbReference>
<dbReference type="PROSITE" id="PS51257">
    <property type="entry name" value="PROKAR_LIPOPROTEIN"/>
    <property type="match status" value="1"/>
</dbReference>
<gene>
    <name evidence="1" type="ORF">F0L74_02850</name>
</gene>